<dbReference type="Proteomes" id="UP000271624">
    <property type="component" value="Unassembled WGS sequence"/>
</dbReference>
<evidence type="ECO:0000313" key="2">
    <source>
        <dbReference type="Proteomes" id="UP000271624"/>
    </source>
</evidence>
<evidence type="ECO:0000313" key="1">
    <source>
        <dbReference type="EMBL" id="RUT05191.1"/>
    </source>
</evidence>
<dbReference type="EMBL" id="RSCL01000009">
    <property type="protein sequence ID" value="RUT05191.1"/>
    <property type="molecule type" value="Genomic_DNA"/>
</dbReference>
<sequence>MTQLSQGHRTLPPRTPVDLEVIKREQEAQEALENRCRPVFERLCSTLRETYPNWFIAIDPDTKDYLLDPTLRGVCEKISQAPKGKTIRMIFCLNDTGTCGRI</sequence>
<accession>A0A3S1CK62</accession>
<dbReference type="RefSeq" id="WP_127082432.1">
    <property type="nucleotide sequence ID" value="NZ_RSCL01000009.1"/>
</dbReference>
<reference evidence="1" key="2">
    <citation type="journal article" date="2019" name="Genome Biol. Evol.">
        <title>Day and night: Metabolic profiles and evolutionary relationships of six axenic non-marine cyanobacteria.</title>
        <authorList>
            <person name="Will S.E."/>
            <person name="Henke P."/>
            <person name="Boedeker C."/>
            <person name="Huang S."/>
            <person name="Brinkmann H."/>
            <person name="Rohde M."/>
            <person name="Jarek M."/>
            <person name="Friedl T."/>
            <person name="Seufert S."/>
            <person name="Schumacher M."/>
            <person name="Overmann J."/>
            <person name="Neumann-Schaal M."/>
            <person name="Petersen J."/>
        </authorList>
    </citation>
    <scope>NUCLEOTIDE SEQUENCE [LARGE SCALE GENOMIC DNA]</scope>
    <source>
        <strain evidence="1">PCC 7102</strain>
    </source>
</reference>
<name>A0A3S1CK62_9CYAN</name>
<keyword evidence="2" id="KW-1185">Reference proteome</keyword>
<organism evidence="1 2">
    <name type="scientific">Dulcicalothrix desertica PCC 7102</name>
    <dbReference type="NCBI Taxonomy" id="232991"/>
    <lineage>
        <taxon>Bacteria</taxon>
        <taxon>Bacillati</taxon>
        <taxon>Cyanobacteriota</taxon>
        <taxon>Cyanophyceae</taxon>
        <taxon>Nostocales</taxon>
        <taxon>Calotrichaceae</taxon>
        <taxon>Dulcicalothrix</taxon>
    </lineage>
</organism>
<comment type="caution">
    <text evidence="1">The sequence shown here is derived from an EMBL/GenBank/DDBJ whole genome shotgun (WGS) entry which is preliminary data.</text>
</comment>
<protein>
    <submittedName>
        <fullName evidence="1">Uncharacterized protein</fullName>
    </submittedName>
</protein>
<dbReference type="OrthoDB" id="514289at2"/>
<reference evidence="1" key="1">
    <citation type="submission" date="2018-12" db="EMBL/GenBank/DDBJ databases">
        <authorList>
            <person name="Will S."/>
            <person name="Neumann-Schaal M."/>
            <person name="Henke P."/>
        </authorList>
    </citation>
    <scope>NUCLEOTIDE SEQUENCE</scope>
    <source>
        <strain evidence="1">PCC 7102</strain>
    </source>
</reference>
<dbReference type="AlphaFoldDB" id="A0A3S1CK62"/>
<proteinExistence type="predicted"/>
<gene>
    <name evidence="1" type="ORF">DSM106972_040120</name>
</gene>